<protein>
    <submittedName>
        <fullName evidence="2">Uncharacterized protein</fullName>
    </submittedName>
</protein>
<dbReference type="Proteomes" id="UP000649617">
    <property type="component" value="Unassembled WGS sequence"/>
</dbReference>
<feature type="chain" id="PRO_5032634198" evidence="1">
    <location>
        <begin position="36"/>
        <end position="75"/>
    </location>
</feature>
<dbReference type="AlphaFoldDB" id="A0A812SGF1"/>
<proteinExistence type="predicted"/>
<organism evidence="2 3">
    <name type="scientific">Symbiodinium pilosum</name>
    <name type="common">Dinoflagellate</name>
    <dbReference type="NCBI Taxonomy" id="2952"/>
    <lineage>
        <taxon>Eukaryota</taxon>
        <taxon>Sar</taxon>
        <taxon>Alveolata</taxon>
        <taxon>Dinophyceae</taxon>
        <taxon>Suessiales</taxon>
        <taxon>Symbiodiniaceae</taxon>
        <taxon>Symbiodinium</taxon>
    </lineage>
</organism>
<feature type="signal peptide" evidence="1">
    <location>
        <begin position="1"/>
        <end position="35"/>
    </location>
</feature>
<reference evidence="2" key="1">
    <citation type="submission" date="2021-02" db="EMBL/GenBank/DDBJ databases">
        <authorList>
            <person name="Dougan E. K."/>
            <person name="Rhodes N."/>
            <person name="Thang M."/>
            <person name="Chan C."/>
        </authorList>
    </citation>
    <scope>NUCLEOTIDE SEQUENCE</scope>
</reference>
<feature type="non-terminal residue" evidence="2">
    <location>
        <position position="75"/>
    </location>
</feature>
<comment type="caution">
    <text evidence="2">The sequence shown here is derived from an EMBL/GenBank/DDBJ whole genome shotgun (WGS) entry which is preliminary data.</text>
</comment>
<keyword evidence="3" id="KW-1185">Reference proteome</keyword>
<accession>A0A812SGF1</accession>
<evidence type="ECO:0000313" key="2">
    <source>
        <dbReference type="EMBL" id="CAE7482220.1"/>
    </source>
</evidence>
<keyword evidence="1" id="KW-0732">Signal</keyword>
<evidence type="ECO:0000256" key="1">
    <source>
        <dbReference type="SAM" id="SignalP"/>
    </source>
</evidence>
<dbReference type="EMBL" id="CAJNIZ010025224">
    <property type="protein sequence ID" value="CAE7482220.1"/>
    <property type="molecule type" value="Genomic_DNA"/>
</dbReference>
<sequence>VRFWSPRAVGHQNTTGAMPGPQLLLFLLLGWMTEASNMSYPFDKVSFIGRWWFEDNAMHSSWGTVAFEVTFQGSS</sequence>
<feature type="non-terminal residue" evidence="2">
    <location>
        <position position="1"/>
    </location>
</feature>
<name>A0A812SGF1_SYMPI</name>
<gene>
    <name evidence="2" type="ORF">SPIL2461_LOCUS12320</name>
</gene>
<evidence type="ECO:0000313" key="3">
    <source>
        <dbReference type="Proteomes" id="UP000649617"/>
    </source>
</evidence>